<evidence type="ECO:0000256" key="1">
    <source>
        <dbReference type="SAM" id="MobiDB-lite"/>
    </source>
</evidence>
<gene>
    <name evidence="2" type="ORF">CCMP2556_LOCUS46718</name>
</gene>
<protein>
    <submittedName>
        <fullName evidence="2">Uncharacterized protein</fullName>
    </submittedName>
</protein>
<sequence>MAKSERIPGQDWHSDKDPGVPNYYFLRTSKPLRPKRLARSESGPHLSTAPVENQRVLCHAGRSTLRKPLSLASLAEDLAPAFHSESVEELPPGIYECRSKLEAFRSAAVEAISMEAQMQIEQQRKNAPSPKAEKTKPKRQVGYRPKPATEGPPGIDECRRKLLAFKEIVERAERSKDKDESVRWQVGN</sequence>
<name>A0ABP0RDF9_9DINO</name>
<dbReference type="Proteomes" id="UP001642484">
    <property type="component" value="Unassembled WGS sequence"/>
</dbReference>
<reference evidence="2 3" key="1">
    <citation type="submission" date="2024-02" db="EMBL/GenBank/DDBJ databases">
        <authorList>
            <person name="Chen Y."/>
            <person name="Shah S."/>
            <person name="Dougan E. K."/>
            <person name="Thang M."/>
            <person name="Chan C."/>
        </authorList>
    </citation>
    <scope>NUCLEOTIDE SEQUENCE [LARGE SCALE GENOMIC DNA]</scope>
</reference>
<accession>A0ABP0RDF9</accession>
<evidence type="ECO:0000313" key="3">
    <source>
        <dbReference type="Proteomes" id="UP001642484"/>
    </source>
</evidence>
<keyword evidence="3" id="KW-1185">Reference proteome</keyword>
<feature type="compositionally biased region" description="Basic and acidic residues" evidence="1">
    <location>
        <begin position="1"/>
        <end position="18"/>
    </location>
</feature>
<organism evidence="2 3">
    <name type="scientific">Durusdinium trenchii</name>
    <dbReference type="NCBI Taxonomy" id="1381693"/>
    <lineage>
        <taxon>Eukaryota</taxon>
        <taxon>Sar</taxon>
        <taxon>Alveolata</taxon>
        <taxon>Dinophyceae</taxon>
        <taxon>Suessiales</taxon>
        <taxon>Symbiodiniaceae</taxon>
        <taxon>Durusdinium</taxon>
    </lineage>
</organism>
<feature type="region of interest" description="Disordered" evidence="1">
    <location>
        <begin position="1"/>
        <end position="25"/>
    </location>
</feature>
<comment type="caution">
    <text evidence="2">The sequence shown here is derived from an EMBL/GenBank/DDBJ whole genome shotgun (WGS) entry which is preliminary data.</text>
</comment>
<dbReference type="EMBL" id="CAXAMN010025829">
    <property type="protein sequence ID" value="CAK9098610.1"/>
    <property type="molecule type" value="Genomic_DNA"/>
</dbReference>
<feature type="region of interest" description="Disordered" evidence="1">
    <location>
        <begin position="119"/>
        <end position="156"/>
    </location>
</feature>
<proteinExistence type="predicted"/>
<evidence type="ECO:0000313" key="2">
    <source>
        <dbReference type="EMBL" id="CAK9098610.1"/>
    </source>
</evidence>